<name>A0ACB0YSG7_MELEN</name>
<keyword evidence="2" id="KW-1185">Reference proteome</keyword>
<dbReference type="Proteomes" id="UP001497535">
    <property type="component" value="Unassembled WGS sequence"/>
</dbReference>
<proteinExistence type="predicted"/>
<dbReference type="EMBL" id="CAVMJV010000018">
    <property type="protein sequence ID" value="CAK5060793.1"/>
    <property type="molecule type" value="Genomic_DNA"/>
</dbReference>
<evidence type="ECO:0000313" key="1">
    <source>
        <dbReference type="EMBL" id="CAK5060793.1"/>
    </source>
</evidence>
<evidence type="ECO:0000313" key="2">
    <source>
        <dbReference type="Proteomes" id="UP001497535"/>
    </source>
</evidence>
<sequence>MQTLLIYQPPSFLSPSFPIYQYPKPSPPLLPPPFPIYQPSRSHLLPPLLPNLSTTKTFSSPPSPNFLLTLLLSPSFIGILFFVCSLPLLLLFLKITKDLLSLFKNKLIIIILQIIEQINIF</sequence>
<accession>A0ACB0YSG7</accession>
<reference evidence="1" key="1">
    <citation type="submission" date="2023-11" db="EMBL/GenBank/DDBJ databases">
        <authorList>
            <person name="Poullet M."/>
        </authorList>
    </citation>
    <scope>NUCLEOTIDE SEQUENCE</scope>
    <source>
        <strain evidence="1">E1834</strain>
    </source>
</reference>
<organism evidence="1 2">
    <name type="scientific">Meloidogyne enterolobii</name>
    <name type="common">Root-knot nematode worm</name>
    <name type="synonym">Meloidogyne mayaguensis</name>
    <dbReference type="NCBI Taxonomy" id="390850"/>
    <lineage>
        <taxon>Eukaryota</taxon>
        <taxon>Metazoa</taxon>
        <taxon>Ecdysozoa</taxon>
        <taxon>Nematoda</taxon>
        <taxon>Chromadorea</taxon>
        <taxon>Rhabditida</taxon>
        <taxon>Tylenchina</taxon>
        <taxon>Tylenchomorpha</taxon>
        <taxon>Tylenchoidea</taxon>
        <taxon>Meloidogynidae</taxon>
        <taxon>Meloidogyninae</taxon>
        <taxon>Meloidogyne</taxon>
    </lineage>
</organism>
<gene>
    <name evidence="1" type="ORF">MENTE1834_LOCUS16052</name>
</gene>
<protein>
    <submittedName>
        <fullName evidence="1">Uncharacterized protein</fullName>
    </submittedName>
</protein>
<comment type="caution">
    <text evidence="1">The sequence shown here is derived from an EMBL/GenBank/DDBJ whole genome shotgun (WGS) entry which is preliminary data.</text>
</comment>